<dbReference type="EMBL" id="JAGQDG010000005">
    <property type="protein sequence ID" value="MBQ0936611.1"/>
    <property type="molecule type" value="Genomic_DNA"/>
</dbReference>
<feature type="region of interest" description="Disordered" evidence="1">
    <location>
        <begin position="139"/>
        <end position="160"/>
    </location>
</feature>
<accession>A0ABS5DZN1</accession>
<evidence type="ECO:0000256" key="1">
    <source>
        <dbReference type="SAM" id="MobiDB-lite"/>
    </source>
</evidence>
<keyword evidence="4" id="KW-1185">Reference proteome</keyword>
<keyword evidence="2" id="KW-0732">Signal</keyword>
<dbReference type="Proteomes" id="UP000672097">
    <property type="component" value="Unassembled WGS sequence"/>
</dbReference>
<gene>
    <name evidence="3" type="ORF">KAK11_14835</name>
</gene>
<evidence type="ECO:0000256" key="2">
    <source>
        <dbReference type="SAM" id="SignalP"/>
    </source>
</evidence>
<organism evidence="3 4">
    <name type="scientific">Ideonella paludis</name>
    <dbReference type="NCBI Taxonomy" id="1233411"/>
    <lineage>
        <taxon>Bacteria</taxon>
        <taxon>Pseudomonadati</taxon>
        <taxon>Pseudomonadota</taxon>
        <taxon>Betaproteobacteria</taxon>
        <taxon>Burkholderiales</taxon>
        <taxon>Sphaerotilaceae</taxon>
        <taxon>Ideonella</taxon>
    </lineage>
</organism>
<feature type="compositionally biased region" description="Low complexity" evidence="1">
    <location>
        <begin position="143"/>
        <end position="160"/>
    </location>
</feature>
<name>A0ABS5DZN1_9BURK</name>
<feature type="chain" id="PRO_5047369656" evidence="2">
    <location>
        <begin position="25"/>
        <end position="160"/>
    </location>
</feature>
<evidence type="ECO:0000313" key="4">
    <source>
        <dbReference type="Proteomes" id="UP000672097"/>
    </source>
</evidence>
<reference evidence="3 4" key="1">
    <citation type="submission" date="2021-04" db="EMBL/GenBank/DDBJ databases">
        <title>The genome sequence of type strain Ideonella paludis KCTC 32238.</title>
        <authorList>
            <person name="Liu Y."/>
        </authorList>
    </citation>
    <scope>NUCLEOTIDE SEQUENCE [LARGE SCALE GENOMIC DNA]</scope>
    <source>
        <strain evidence="3 4">KCTC 32238</strain>
    </source>
</reference>
<feature type="signal peptide" evidence="2">
    <location>
        <begin position="1"/>
        <end position="24"/>
    </location>
</feature>
<evidence type="ECO:0000313" key="3">
    <source>
        <dbReference type="EMBL" id="MBQ0936611.1"/>
    </source>
</evidence>
<sequence length="160" mass="16603">MTPHVFHRALLATALGLSSLLACAAPTDEQAVSAALKKQFDRPDAPLNVSPVTVDGEHALAGWTQGPQGGRALLKRHGSTWEVLVCGGDELQRASLLTEAGLAAPAAQRLSRAQAAAEARLPAAHRQQLSTFKQTIRLQPGQAHGPASHGASAPAAARHP</sequence>
<proteinExistence type="predicted"/>
<comment type="caution">
    <text evidence="3">The sequence shown here is derived from an EMBL/GenBank/DDBJ whole genome shotgun (WGS) entry which is preliminary data.</text>
</comment>
<dbReference type="NCBIfam" id="NF033672">
    <property type="entry name" value="mbn_chaper_assoc"/>
    <property type="match status" value="1"/>
</dbReference>
<dbReference type="RefSeq" id="WP_210809973.1">
    <property type="nucleotide sequence ID" value="NZ_JAGQDG010000005.1"/>
</dbReference>
<protein>
    <submittedName>
        <fullName evidence="3">Copper uptake system-associated protein</fullName>
    </submittedName>
</protein>